<keyword evidence="2" id="KW-1185">Reference proteome</keyword>
<sequence length="91" mass="9983">MRETMTPQELEARLNAHRELIIDLLAAVIGGEKAEDVLRRLRDDASVSDYEEDPGVMPDEAFALENATASETRAILDAARARASANSDTRV</sequence>
<dbReference type="OrthoDB" id="8082805at2"/>
<organism evidence="1 2">
    <name type="scientific">Neorhizobium lilium</name>
    <dbReference type="NCBI Taxonomy" id="2503024"/>
    <lineage>
        <taxon>Bacteria</taxon>
        <taxon>Pseudomonadati</taxon>
        <taxon>Pseudomonadota</taxon>
        <taxon>Alphaproteobacteria</taxon>
        <taxon>Hyphomicrobiales</taxon>
        <taxon>Rhizobiaceae</taxon>
        <taxon>Rhizobium/Agrobacterium group</taxon>
        <taxon>Neorhizobium</taxon>
    </lineage>
</organism>
<dbReference type="RefSeq" id="WP_128443249.1">
    <property type="nucleotide sequence ID" value="NZ_SBIP01000002.1"/>
</dbReference>
<evidence type="ECO:0000313" key="2">
    <source>
        <dbReference type="Proteomes" id="UP000287687"/>
    </source>
</evidence>
<evidence type="ECO:0000313" key="1">
    <source>
        <dbReference type="EMBL" id="RWX79275.1"/>
    </source>
</evidence>
<protein>
    <submittedName>
        <fullName evidence="1">Uncharacterized protein</fullName>
    </submittedName>
</protein>
<accession>A0A3S4URG2</accession>
<reference evidence="1 2" key="1">
    <citation type="submission" date="2019-01" db="EMBL/GenBank/DDBJ databases">
        <title>The draft genome of Rhizobium sp. 24NR.</title>
        <authorList>
            <person name="Liu L."/>
            <person name="Liang L."/>
            <person name="Shi S."/>
            <person name="Xu L."/>
            <person name="Wang X."/>
            <person name="Li L."/>
            <person name="Zhang X."/>
        </authorList>
    </citation>
    <scope>NUCLEOTIDE SEQUENCE [LARGE SCALE GENOMIC DNA]</scope>
    <source>
        <strain evidence="1 2">24NR</strain>
    </source>
</reference>
<gene>
    <name evidence="1" type="ORF">EPK99_12025</name>
</gene>
<comment type="caution">
    <text evidence="1">The sequence shown here is derived from an EMBL/GenBank/DDBJ whole genome shotgun (WGS) entry which is preliminary data.</text>
</comment>
<dbReference type="AlphaFoldDB" id="A0A3S4URG2"/>
<dbReference type="EMBL" id="SBIP01000002">
    <property type="protein sequence ID" value="RWX79275.1"/>
    <property type="molecule type" value="Genomic_DNA"/>
</dbReference>
<dbReference type="Proteomes" id="UP000287687">
    <property type="component" value="Unassembled WGS sequence"/>
</dbReference>
<proteinExistence type="predicted"/>
<name>A0A3S4URG2_9HYPH</name>